<sequence>MMVERRPYPTDLPDAEWEMIADLVPAPWPGGRPPVHSRREIIIALAYWLQTGCAWRLLPHDLPPWQTVYH</sequence>
<dbReference type="EMBL" id="BAAAMR010000060">
    <property type="protein sequence ID" value="GAA2152754.1"/>
    <property type="molecule type" value="Genomic_DNA"/>
</dbReference>
<dbReference type="Proteomes" id="UP001501020">
    <property type="component" value="Unassembled WGS sequence"/>
</dbReference>
<dbReference type="RefSeq" id="WP_407061524.1">
    <property type="nucleotide sequence ID" value="NZ_BAAAMR010000060.1"/>
</dbReference>
<reference evidence="2 3" key="1">
    <citation type="journal article" date="2019" name="Int. J. Syst. Evol. Microbiol.">
        <title>The Global Catalogue of Microorganisms (GCM) 10K type strain sequencing project: providing services to taxonomists for standard genome sequencing and annotation.</title>
        <authorList>
            <consortium name="The Broad Institute Genomics Platform"/>
            <consortium name="The Broad Institute Genome Sequencing Center for Infectious Disease"/>
            <person name="Wu L."/>
            <person name="Ma J."/>
        </authorList>
    </citation>
    <scope>NUCLEOTIDE SEQUENCE [LARGE SCALE GENOMIC DNA]</scope>
    <source>
        <strain evidence="2 3">JCM 13850</strain>
    </source>
</reference>
<feature type="domain" description="Insertion element IS402-like" evidence="1">
    <location>
        <begin position="12"/>
        <end position="69"/>
    </location>
</feature>
<name>A0ABN3A2P4_9ACTN</name>
<gene>
    <name evidence="2" type="ORF">GCM10009727_58630</name>
</gene>
<organism evidence="2 3">
    <name type="scientific">Actinomadura napierensis</name>
    <dbReference type="NCBI Taxonomy" id="267854"/>
    <lineage>
        <taxon>Bacteria</taxon>
        <taxon>Bacillati</taxon>
        <taxon>Actinomycetota</taxon>
        <taxon>Actinomycetes</taxon>
        <taxon>Streptosporangiales</taxon>
        <taxon>Thermomonosporaceae</taxon>
        <taxon>Actinomadura</taxon>
    </lineage>
</organism>
<keyword evidence="3" id="KW-1185">Reference proteome</keyword>
<protein>
    <recommendedName>
        <fullName evidence="1">Insertion element IS402-like domain-containing protein</fullName>
    </recommendedName>
</protein>
<comment type="caution">
    <text evidence="2">The sequence shown here is derived from an EMBL/GenBank/DDBJ whole genome shotgun (WGS) entry which is preliminary data.</text>
</comment>
<proteinExistence type="predicted"/>
<evidence type="ECO:0000259" key="1">
    <source>
        <dbReference type="Pfam" id="PF13340"/>
    </source>
</evidence>
<evidence type="ECO:0000313" key="2">
    <source>
        <dbReference type="EMBL" id="GAA2152754.1"/>
    </source>
</evidence>
<dbReference type="PANTHER" id="PTHR30007:SF0">
    <property type="entry name" value="TRANSPOSASE"/>
    <property type="match status" value="1"/>
</dbReference>
<accession>A0ABN3A2P4</accession>
<dbReference type="Pfam" id="PF13340">
    <property type="entry name" value="DUF4096"/>
    <property type="match status" value="1"/>
</dbReference>
<dbReference type="PANTHER" id="PTHR30007">
    <property type="entry name" value="PHP DOMAIN PROTEIN"/>
    <property type="match status" value="1"/>
</dbReference>
<dbReference type="InterPro" id="IPR025161">
    <property type="entry name" value="IS402-like_dom"/>
</dbReference>
<evidence type="ECO:0000313" key="3">
    <source>
        <dbReference type="Proteomes" id="UP001501020"/>
    </source>
</evidence>